<name>A0A6C0B2B5_9ZZZZ</name>
<dbReference type="EMBL" id="MN739046">
    <property type="protein sequence ID" value="QHS85659.1"/>
    <property type="molecule type" value="Genomic_DNA"/>
</dbReference>
<protein>
    <submittedName>
        <fullName evidence="1">Uncharacterized protein</fullName>
    </submittedName>
</protein>
<reference evidence="1" key="1">
    <citation type="journal article" date="2020" name="Nature">
        <title>Giant virus diversity and host interactions through global metagenomics.</title>
        <authorList>
            <person name="Schulz F."/>
            <person name="Roux S."/>
            <person name="Paez-Espino D."/>
            <person name="Jungbluth S."/>
            <person name="Walsh D.A."/>
            <person name="Denef V.J."/>
            <person name="McMahon K.D."/>
            <person name="Konstantinidis K.T."/>
            <person name="Eloe-Fadrosh E.A."/>
            <person name="Kyrpides N.C."/>
            <person name="Woyke T."/>
        </authorList>
    </citation>
    <scope>NUCLEOTIDE SEQUENCE</scope>
    <source>
        <strain evidence="1">GVMAG-M-3300009182-78</strain>
    </source>
</reference>
<evidence type="ECO:0000313" key="1">
    <source>
        <dbReference type="EMBL" id="QHS85659.1"/>
    </source>
</evidence>
<sequence>MDINIIKKICTFAEPPLALKQQNIDSINKNLFKSEYYDCTEITASSLTSMKTKAPRQIVSRDAEFSIKEKKKDAFNYISDDCTPDIEVEYSMDVVDKYLSLLVCCHESNETSEEEEDIDKMIQNMLDEINRRSLFINKIYSARMNFNESLSRNPFSQEDLDILSACNKNILDCFSQVKLSDGSSINI</sequence>
<proteinExistence type="predicted"/>
<dbReference type="AlphaFoldDB" id="A0A6C0B2B5"/>
<organism evidence="1">
    <name type="scientific">viral metagenome</name>
    <dbReference type="NCBI Taxonomy" id="1070528"/>
    <lineage>
        <taxon>unclassified sequences</taxon>
        <taxon>metagenomes</taxon>
        <taxon>organismal metagenomes</taxon>
    </lineage>
</organism>
<accession>A0A6C0B2B5</accession>